<protein>
    <submittedName>
        <fullName evidence="1">Uncharacterized protein</fullName>
    </submittedName>
</protein>
<proteinExistence type="predicted"/>
<dbReference type="Proteomes" id="UP000315783">
    <property type="component" value="Unassembled WGS sequence"/>
</dbReference>
<dbReference type="EMBL" id="SPUK01000007">
    <property type="protein sequence ID" value="TQV95694.1"/>
    <property type="molecule type" value="Genomic_DNA"/>
</dbReference>
<gene>
    <name evidence="1" type="ORF">IF1G_05523</name>
</gene>
<evidence type="ECO:0000313" key="1">
    <source>
        <dbReference type="EMBL" id="TQV95694.1"/>
    </source>
</evidence>
<reference evidence="1 2" key="1">
    <citation type="journal article" date="2019" name="Appl. Microbiol. Biotechnol.">
        <title>Genome sequence of Isaria javanica and comparative genome analysis insights into family S53 peptidase evolution in fungal entomopathogens.</title>
        <authorList>
            <person name="Lin R."/>
            <person name="Zhang X."/>
            <person name="Xin B."/>
            <person name="Zou M."/>
            <person name="Gao Y."/>
            <person name="Qin F."/>
            <person name="Hu Q."/>
            <person name="Xie B."/>
            <person name="Cheng X."/>
        </authorList>
    </citation>
    <scope>NUCLEOTIDE SEQUENCE [LARGE SCALE GENOMIC DNA]</scope>
    <source>
        <strain evidence="1 2">IJ1G</strain>
    </source>
</reference>
<dbReference type="OrthoDB" id="245563at2759"/>
<accession>A0A545V1V8</accession>
<dbReference type="AlphaFoldDB" id="A0A545V1V8"/>
<organism evidence="1 2">
    <name type="scientific">Cordyceps javanica</name>
    <dbReference type="NCBI Taxonomy" id="43265"/>
    <lineage>
        <taxon>Eukaryota</taxon>
        <taxon>Fungi</taxon>
        <taxon>Dikarya</taxon>
        <taxon>Ascomycota</taxon>
        <taxon>Pezizomycotina</taxon>
        <taxon>Sordariomycetes</taxon>
        <taxon>Hypocreomycetidae</taxon>
        <taxon>Hypocreales</taxon>
        <taxon>Cordycipitaceae</taxon>
        <taxon>Cordyceps</taxon>
    </lineage>
</organism>
<evidence type="ECO:0000313" key="2">
    <source>
        <dbReference type="Proteomes" id="UP000315783"/>
    </source>
</evidence>
<keyword evidence="2" id="KW-1185">Reference proteome</keyword>
<sequence>MVAESPLLATSAGEVTERLGYYVPAGVLVLDAGFTADGDDRAAVAGLLNMYAQMGGTVVFAGVFPAVVEPDALRLVFREFGLDWRFAGYEMHAGGRLNPWAGVVFSGHLRDQLVAMPSVCELSQLTVRVRSADDVLYELYPQDQTRRAHVESAVVMAPVGDGYVAFVGDRENEETTRATILAMFKLVP</sequence>
<dbReference type="STRING" id="43265.A0A545V1V8"/>
<comment type="caution">
    <text evidence="1">The sequence shown here is derived from an EMBL/GenBank/DDBJ whole genome shotgun (WGS) entry which is preliminary data.</text>
</comment>
<name>A0A545V1V8_9HYPO</name>